<dbReference type="AlphaFoldDB" id="A0A2G5VBE5"/>
<evidence type="ECO:0000313" key="3">
    <source>
        <dbReference type="Proteomes" id="UP000230233"/>
    </source>
</evidence>
<accession>A0A2G5VBE5</accession>
<comment type="caution">
    <text evidence="2">The sequence shown here is derived from an EMBL/GenBank/DDBJ whole genome shotgun (WGS) entry which is preliminary data.</text>
</comment>
<gene>
    <name evidence="2" type="primary">Cnig_chr_II.g7803</name>
    <name evidence="2" type="ORF">B9Z55_007803</name>
</gene>
<protein>
    <recommendedName>
        <fullName evidence="4">SXP/RAL-2 family protein Ani s 5-like cation-binding domain-containing protein</fullName>
    </recommendedName>
</protein>
<name>A0A2G5VBE5_9PELO</name>
<keyword evidence="1" id="KW-0732">Signal</keyword>
<evidence type="ECO:0000313" key="2">
    <source>
        <dbReference type="EMBL" id="PIC49074.1"/>
    </source>
</evidence>
<reference evidence="3" key="1">
    <citation type="submission" date="2017-10" db="EMBL/GenBank/DDBJ databases">
        <title>Rapid genome shrinkage in a self-fertile nematode reveals novel sperm competition proteins.</title>
        <authorList>
            <person name="Yin D."/>
            <person name="Schwarz E.M."/>
            <person name="Thomas C.G."/>
            <person name="Felde R.L."/>
            <person name="Korf I.F."/>
            <person name="Cutter A.D."/>
            <person name="Schartner C.M."/>
            <person name="Ralston E.J."/>
            <person name="Meyer B.J."/>
            <person name="Haag E.S."/>
        </authorList>
    </citation>
    <scope>NUCLEOTIDE SEQUENCE [LARGE SCALE GENOMIC DNA]</scope>
    <source>
        <strain evidence="3">JU1422</strain>
    </source>
</reference>
<keyword evidence="3" id="KW-1185">Reference proteome</keyword>
<proteinExistence type="predicted"/>
<dbReference type="Proteomes" id="UP000230233">
    <property type="component" value="Chromosome II"/>
</dbReference>
<organism evidence="2 3">
    <name type="scientific">Caenorhabditis nigoni</name>
    <dbReference type="NCBI Taxonomy" id="1611254"/>
    <lineage>
        <taxon>Eukaryota</taxon>
        <taxon>Metazoa</taxon>
        <taxon>Ecdysozoa</taxon>
        <taxon>Nematoda</taxon>
        <taxon>Chromadorea</taxon>
        <taxon>Rhabditida</taxon>
        <taxon>Rhabditina</taxon>
        <taxon>Rhabditomorpha</taxon>
        <taxon>Rhabditoidea</taxon>
        <taxon>Rhabditidae</taxon>
        <taxon>Peloderinae</taxon>
        <taxon>Caenorhabditis</taxon>
    </lineage>
</organism>
<evidence type="ECO:0000256" key="1">
    <source>
        <dbReference type="SAM" id="SignalP"/>
    </source>
</evidence>
<dbReference type="EMBL" id="PDUG01000002">
    <property type="protein sequence ID" value="PIC49074.1"/>
    <property type="molecule type" value="Genomic_DNA"/>
</dbReference>
<sequence length="101" mass="11694">MKILLFFIFSMFILSRATQNEYELLQGVFDTNIVRSLQHLGEGGDLEDETIKFLKMISVGMKNQGMDAEVQLKKFRELLPENKARNVNKMLTYLGFSLDEL</sequence>
<dbReference type="OrthoDB" id="5876225at2759"/>
<feature type="chain" id="PRO_5013626825" description="SXP/RAL-2 family protein Ani s 5-like cation-binding domain-containing protein" evidence="1">
    <location>
        <begin position="18"/>
        <end position="101"/>
    </location>
</feature>
<feature type="signal peptide" evidence="1">
    <location>
        <begin position="1"/>
        <end position="17"/>
    </location>
</feature>
<evidence type="ECO:0008006" key="4">
    <source>
        <dbReference type="Google" id="ProtNLM"/>
    </source>
</evidence>